<protein>
    <submittedName>
        <fullName evidence="2">Stp1/IreP family PP2C-type Ser/Thr phosphatase</fullName>
    </submittedName>
</protein>
<dbReference type="EMBL" id="QEQK01000003">
    <property type="protein sequence ID" value="PWN57167.1"/>
    <property type="molecule type" value="Genomic_DNA"/>
</dbReference>
<dbReference type="Gene3D" id="3.60.40.10">
    <property type="entry name" value="PPM-type phosphatase domain"/>
    <property type="match status" value="1"/>
</dbReference>
<feature type="domain" description="PPM-type phosphatase" evidence="1">
    <location>
        <begin position="10"/>
        <end position="255"/>
    </location>
</feature>
<comment type="caution">
    <text evidence="2">The sequence shown here is derived from an EMBL/GenBank/DDBJ whole genome shotgun (WGS) entry which is preliminary data.</text>
</comment>
<sequence>MPAGLRGAIQFAMQTDVGRVRTNNEDAVGADDQLGLLILADGMGGYKAGEVASGMTVASVLETVRKRLPQLRDDAGEDDHSAHALLLREALEAAHTSVYHVSRSQKQCEGMGTTAVVLLFRDDCIAVASVGDSRLYRLRDREIQQVTRDHSLVQELIDRGFYSEEEAEQKVARNIVTRALGIEPEIQVDLIEEPAEVGDIYLMCSDGLSDLVPADAIRLTLLQFADNLENAAAELVRQANMAGGKDNVSVVVARIDRSFAEKRSWFDRVKSWL</sequence>
<dbReference type="PANTHER" id="PTHR47992">
    <property type="entry name" value="PROTEIN PHOSPHATASE"/>
    <property type="match status" value="1"/>
</dbReference>
<evidence type="ECO:0000313" key="3">
    <source>
        <dbReference type="Proteomes" id="UP000251800"/>
    </source>
</evidence>
<dbReference type="Pfam" id="PF13672">
    <property type="entry name" value="PP2C_2"/>
    <property type="match status" value="1"/>
</dbReference>
<dbReference type="SMART" id="SM00331">
    <property type="entry name" value="PP2C_SIG"/>
    <property type="match status" value="1"/>
</dbReference>
<organism evidence="2 3">
    <name type="scientific">Abyssibacter profundi</name>
    <dbReference type="NCBI Taxonomy" id="2182787"/>
    <lineage>
        <taxon>Bacteria</taxon>
        <taxon>Pseudomonadati</taxon>
        <taxon>Pseudomonadota</taxon>
        <taxon>Gammaproteobacteria</taxon>
        <taxon>Chromatiales</taxon>
        <taxon>Oceanococcaceae</taxon>
        <taxon>Abyssibacter</taxon>
    </lineage>
</organism>
<dbReference type="GO" id="GO:0004722">
    <property type="term" value="F:protein serine/threonine phosphatase activity"/>
    <property type="evidence" value="ECO:0007669"/>
    <property type="project" value="InterPro"/>
</dbReference>
<dbReference type="InterPro" id="IPR001932">
    <property type="entry name" value="PPM-type_phosphatase-like_dom"/>
</dbReference>
<dbReference type="PROSITE" id="PS51746">
    <property type="entry name" value="PPM_2"/>
    <property type="match status" value="1"/>
</dbReference>
<dbReference type="InterPro" id="IPR036457">
    <property type="entry name" value="PPM-type-like_dom_sf"/>
</dbReference>
<dbReference type="CDD" id="cd00143">
    <property type="entry name" value="PP2Cc"/>
    <property type="match status" value="1"/>
</dbReference>
<dbReference type="SUPFAM" id="SSF81606">
    <property type="entry name" value="PP2C-like"/>
    <property type="match status" value="1"/>
</dbReference>
<evidence type="ECO:0000259" key="1">
    <source>
        <dbReference type="PROSITE" id="PS51746"/>
    </source>
</evidence>
<dbReference type="InterPro" id="IPR015655">
    <property type="entry name" value="PP2C"/>
</dbReference>
<dbReference type="SMART" id="SM00332">
    <property type="entry name" value="PP2Cc"/>
    <property type="match status" value="1"/>
</dbReference>
<dbReference type="Proteomes" id="UP000251800">
    <property type="component" value="Unassembled WGS sequence"/>
</dbReference>
<dbReference type="RefSeq" id="WP_109719247.1">
    <property type="nucleotide sequence ID" value="NZ_QEQK01000003.1"/>
</dbReference>
<dbReference type="AlphaFoldDB" id="A0A363UP49"/>
<name>A0A363UP49_9GAMM</name>
<dbReference type="OrthoDB" id="9801841at2"/>
<accession>A0A363UP49</accession>
<gene>
    <name evidence="2" type="ORF">DEH80_04370</name>
</gene>
<reference evidence="2 3" key="1">
    <citation type="submission" date="2018-05" db="EMBL/GenBank/DDBJ databases">
        <title>Abyssibacter profundi OUC007T gen. nov., sp. nov, a marine bacterium isolated from seawater of the Mariana Trench.</title>
        <authorList>
            <person name="Zhou S."/>
        </authorList>
    </citation>
    <scope>NUCLEOTIDE SEQUENCE [LARGE SCALE GENOMIC DNA]</scope>
    <source>
        <strain evidence="2 3">OUC007</strain>
    </source>
</reference>
<proteinExistence type="predicted"/>
<keyword evidence="3" id="KW-1185">Reference proteome</keyword>
<dbReference type="NCBIfam" id="NF033484">
    <property type="entry name" value="Stp1_PP2C_phos"/>
    <property type="match status" value="1"/>
</dbReference>
<evidence type="ECO:0000313" key="2">
    <source>
        <dbReference type="EMBL" id="PWN57167.1"/>
    </source>
</evidence>